<evidence type="ECO:0000313" key="2">
    <source>
        <dbReference type="EMBL" id="STY93085.1"/>
    </source>
</evidence>
<dbReference type="Gene3D" id="1.10.260.40">
    <property type="entry name" value="lambda repressor-like DNA-binding domains"/>
    <property type="match status" value="1"/>
</dbReference>
<evidence type="ECO:0000313" key="3">
    <source>
        <dbReference type="Proteomes" id="UP000254133"/>
    </source>
</evidence>
<protein>
    <submittedName>
        <fullName evidence="2">Helix-turn-helix domain</fullName>
    </submittedName>
</protein>
<dbReference type="RefSeq" id="WP_115369526.1">
    <property type="nucleotide sequence ID" value="NZ_UGPZ01000003.1"/>
</dbReference>
<dbReference type="InterPro" id="IPR001387">
    <property type="entry name" value="Cro/C1-type_HTH"/>
</dbReference>
<dbReference type="Proteomes" id="UP000254133">
    <property type="component" value="Unassembled WGS sequence"/>
</dbReference>
<dbReference type="PROSITE" id="PS50943">
    <property type="entry name" value="HTH_CROC1"/>
    <property type="match status" value="1"/>
</dbReference>
<feature type="domain" description="HTH cro/C1-type" evidence="1">
    <location>
        <begin position="5"/>
        <end position="58"/>
    </location>
</feature>
<dbReference type="EMBL" id="UGPZ01000003">
    <property type="protein sequence ID" value="STY93085.1"/>
    <property type="molecule type" value="Genomic_DNA"/>
</dbReference>
<proteinExistence type="predicted"/>
<organism evidence="2 3">
    <name type="scientific">Moraxella bovis</name>
    <dbReference type="NCBI Taxonomy" id="476"/>
    <lineage>
        <taxon>Bacteria</taxon>
        <taxon>Pseudomonadati</taxon>
        <taxon>Pseudomonadota</taxon>
        <taxon>Gammaproteobacteria</taxon>
        <taxon>Moraxellales</taxon>
        <taxon>Moraxellaceae</taxon>
        <taxon>Moraxella</taxon>
    </lineage>
</organism>
<dbReference type="CDD" id="cd00093">
    <property type="entry name" value="HTH_XRE"/>
    <property type="match status" value="1"/>
</dbReference>
<dbReference type="AlphaFoldDB" id="A0A378PXF8"/>
<evidence type="ECO:0000259" key="1">
    <source>
        <dbReference type="PROSITE" id="PS50943"/>
    </source>
</evidence>
<gene>
    <name evidence="2" type="ORF">NCTC9426_01800</name>
</gene>
<reference evidence="2 3" key="1">
    <citation type="submission" date="2018-06" db="EMBL/GenBank/DDBJ databases">
        <authorList>
            <consortium name="Pathogen Informatics"/>
            <person name="Doyle S."/>
        </authorList>
    </citation>
    <scope>NUCLEOTIDE SEQUENCE [LARGE SCALE GENOMIC DNA]</scope>
    <source>
        <strain evidence="2 3">NCTC9426</strain>
    </source>
</reference>
<sequence length="136" mass="14940">MKDRIREERERLGFTQAQFAGIGKVTPRSQQNYETTERKPDADYLAEIAKIGADITYIVTGQRIQNSVNELDSKLLSAFRSANPSVQAFVLQGLGIQTEQTKDTPATTFQNTIHGSVGQQVNNPQGTVTLGDIAMP</sequence>
<dbReference type="GO" id="GO:0003677">
    <property type="term" value="F:DNA binding"/>
    <property type="evidence" value="ECO:0007669"/>
    <property type="project" value="InterPro"/>
</dbReference>
<dbReference type="SUPFAM" id="SSF47413">
    <property type="entry name" value="lambda repressor-like DNA-binding domains"/>
    <property type="match status" value="1"/>
</dbReference>
<accession>A0A378PXF8</accession>
<name>A0A378PXF8_MORBO</name>
<dbReference type="SMART" id="SM00530">
    <property type="entry name" value="HTH_XRE"/>
    <property type="match status" value="1"/>
</dbReference>
<dbReference type="InterPro" id="IPR010982">
    <property type="entry name" value="Lambda_DNA-bd_dom_sf"/>
</dbReference>